<dbReference type="AlphaFoldDB" id="A0A1G1Z5Y8"/>
<evidence type="ECO:0000256" key="1">
    <source>
        <dbReference type="SAM" id="Phobius"/>
    </source>
</evidence>
<accession>A0A1G1Z5Y8</accession>
<dbReference type="STRING" id="1797689.A3F24_00340"/>
<organism evidence="2 3">
    <name type="scientific">Candidatus Colwellbacteria bacterium RIFCSPHIGHO2_12_FULL_44_17</name>
    <dbReference type="NCBI Taxonomy" id="1797689"/>
    <lineage>
        <taxon>Bacteria</taxon>
        <taxon>Candidatus Colwelliibacteriota</taxon>
    </lineage>
</organism>
<keyword evidence="1" id="KW-0472">Membrane</keyword>
<keyword evidence="1" id="KW-0812">Transmembrane</keyword>
<gene>
    <name evidence="2" type="ORF">A3F24_00340</name>
</gene>
<dbReference type="Proteomes" id="UP000178515">
    <property type="component" value="Unassembled WGS sequence"/>
</dbReference>
<protein>
    <recommendedName>
        <fullName evidence="4">WxL domain-containing protein</fullName>
    </recommendedName>
</protein>
<feature type="transmembrane region" description="Helical" evidence="1">
    <location>
        <begin position="12"/>
        <end position="36"/>
    </location>
</feature>
<reference evidence="2 3" key="1">
    <citation type="journal article" date="2016" name="Nat. Commun.">
        <title>Thousands of microbial genomes shed light on interconnected biogeochemical processes in an aquifer system.</title>
        <authorList>
            <person name="Anantharaman K."/>
            <person name="Brown C.T."/>
            <person name="Hug L.A."/>
            <person name="Sharon I."/>
            <person name="Castelle C.J."/>
            <person name="Probst A.J."/>
            <person name="Thomas B.C."/>
            <person name="Singh A."/>
            <person name="Wilkins M.J."/>
            <person name="Karaoz U."/>
            <person name="Brodie E.L."/>
            <person name="Williams K.H."/>
            <person name="Hubbard S.S."/>
            <person name="Banfield J.F."/>
        </authorList>
    </citation>
    <scope>NUCLEOTIDE SEQUENCE [LARGE SCALE GENOMIC DNA]</scope>
</reference>
<proteinExistence type="predicted"/>
<keyword evidence="1" id="KW-1133">Transmembrane helix</keyword>
<evidence type="ECO:0008006" key="4">
    <source>
        <dbReference type="Google" id="ProtNLM"/>
    </source>
</evidence>
<name>A0A1G1Z5Y8_9BACT</name>
<dbReference type="EMBL" id="MHIX01000014">
    <property type="protein sequence ID" value="OGY59456.1"/>
    <property type="molecule type" value="Genomic_DNA"/>
</dbReference>
<sequence>MQKLIGKLLGRLNIAITILLVMLVTGGLGSATYVLASSTSNFTQAINPGTLSTDIVDASYVSVTSPAVAMAAATFSFSCQTKTGTLGTTTEQIYVANPDAADTSWSLGLAPANTTDVWDSAGTDFDFNDPTGSGCTDGADADSVGGQMTVDPSGASIAQGSSANGTTGVSVGTSGSYSEGVTNSVVLMSSDGTIDIGDWTLQGVSISQKIPAEQPAASDYDISMVLTVSGS</sequence>
<evidence type="ECO:0000313" key="3">
    <source>
        <dbReference type="Proteomes" id="UP000178515"/>
    </source>
</evidence>
<comment type="caution">
    <text evidence="2">The sequence shown here is derived from an EMBL/GenBank/DDBJ whole genome shotgun (WGS) entry which is preliminary data.</text>
</comment>
<evidence type="ECO:0000313" key="2">
    <source>
        <dbReference type="EMBL" id="OGY59456.1"/>
    </source>
</evidence>